<gene>
    <name evidence="1" type="primary">ORF177330</name>
</gene>
<name>A0A0B7BEF7_9EUPU</name>
<protein>
    <submittedName>
        <fullName evidence="1">Uncharacterized protein</fullName>
    </submittedName>
</protein>
<reference evidence="1" key="1">
    <citation type="submission" date="2014-12" db="EMBL/GenBank/DDBJ databases">
        <title>Insight into the proteome of Arion vulgaris.</title>
        <authorList>
            <person name="Aradska J."/>
            <person name="Bulat T."/>
            <person name="Smidak R."/>
            <person name="Sarate P."/>
            <person name="Gangsoo J."/>
            <person name="Sialana F."/>
            <person name="Bilban M."/>
            <person name="Lubec G."/>
        </authorList>
    </citation>
    <scope>NUCLEOTIDE SEQUENCE</scope>
    <source>
        <tissue evidence="1">Skin</tissue>
    </source>
</reference>
<dbReference type="AlphaFoldDB" id="A0A0B7BEF7"/>
<evidence type="ECO:0000313" key="1">
    <source>
        <dbReference type="EMBL" id="CEK90530.1"/>
    </source>
</evidence>
<accession>A0A0B7BEF7</accession>
<organism evidence="1">
    <name type="scientific">Arion vulgaris</name>
    <dbReference type="NCBI Taxonomy" id="1028688"/>
    <lineage>
        <taxon>Eukaryota</taxon>
        <taxon>Metazoa</taxon>
        <taxon>Spiralia</taxon>
        <taxon>Lophotrochozoa</taxon>
        <taxon>Mollusca</taxon>
        <taxon>Gastropoda</taxon>
        <taxon>Heterobranchia</taxon>
        <taxon>Euthyneura</taxon>
        <taxon>Panpulmonata</taxon>
        <taxon>Eupulmonata</taxon>
        <taxon>Stylommatophora</taxon>
        <taxon>Helicina</taxon>
        <taxon>Arionoidea</taxon>
        <taxon>Arionidae</taxon>
        <taxon>Arion</taxon>
    </lineage>
</organism>
<dbReference type="EMBL" id="HACG01043665">
    <property type="protein sequence ID" value="CEK90530.1"/>
    <property type="molecule type" value="Transcribed_RNA"/>
</dbReference>
<proteinExistence type="predicted"/>
<sequence>MANIIMCYNIKSRPPHHSIVKQAIDLFHHKLEDHSDTYVNEMESSDYEENSETVLIKRR</sequence>